<comment type="caution">
    <text evidence="1">The sequence shown here is derived from an EMBL/GenBank/DDBJ whole genome shotgun (WGS) entry which is preliminary data.</text>
</comment>
<proteinExistence type="predicted"/>
<evidence type="ECO:0000313" key="2">
    <source>
        <dbReference type="Proteomes" id="UP000469949"/>
    </source>
</evidence>
<reference evidence="1 2" key="1">
    <citation type="submission" date="2019-10" db="EMBL/GenBank/DDBJ databases">
        <title>Draft Genome Sequence of the Caffeine Degrading Methylotroph Methylorubrum populi PINKEL.</title>
        <authorList>
            <person name="Dawson S.C."/>
            <person name="Zhang X."/>
            <person name="Wright M.E."/>
            <person name="Sharma G."/>
            <person name="Langner J.T."/>
            <person name="Ditty J.L."/>
            <person name="Subuyuj G.A."/>
        </authorList>
    </citation>
    <scope>NUCLEOTIDE SEQUENCE [LARGE SCALE GENOMIC DNA]</scope>
    <source>
        <strain evidence="1 2">Pinkel</strain>
    </source>
</reference>
<dbReference type="EMBL" id="WEKV01000006">
    <property type="protein sequence ID" value="KAB7786670.1"/>
    <property type="molecule type" value="Genomic_DNA"/>
</dbReference>
<sequence>MQICLLPAREATCLSFINACEDLASTVQVTGAVRRIAAFTDHLVGVLTARPDRRAAVGGA</sequence>
<evidence type="ECO:0000313" key="1">
    <source>
        <dbReference type="EMBL" id="KAB7786670.1"/>
    </source>
</evidence>
<dbReference type="Proteomes" id="UP000469949">
    <property type="component" value="Unassembled WGS sequence"/>
</dbReference>
<accession>A0A833JAG2</accession>
<dbReference type="AlphaFoldDB" id="A0A833JAG2"/>
<gene>
    <name evidence="1" type="ORF">F8B43_1024</name>
</gene>
<protein>
    <submittedName>
        <fullName evidence="1">Uncharacterized protein</fullName>
    </submittedName>
</protein>
<organism evidence="1 2">
    <name type="scientific">Methylorubrum populi</name>
    <dbReference type="NCBI Taxonomy" id="223967"/>
    <lineage>
        <taxon>Bacteria</taxon>
        <taxon>Pseudomonadati</taxon>
        <taxon>Pseudomonadota</taxon>
        <taxon>Alphaproteobacteria</taxon>
        <taxon>Hyphomicrobiales</taxon>
        <taxon>Methylobacteriaceae</taxon>
        <taxon>Methylorubrum</taxon>
    </lineage>
</organism>
<name>A0A833JAG2_9HYPH</name>